<evidence type="ECO:0000313" key="2">
    <source>
        <dbReference type="Proteomes" id="UP000265618"/>
    </source>
</evidence>
<dbReference type="AlphaFoldDB" id="A0A9K3CZZ0"/>
<evidence type="ECO:0000313" key="1">
    <source>
        <dbReference type="EMBL" id="GIQ85045.1"/>
    </source>
</evidence>
<dbReference type="Proteomes" id="UP000265618">
    <property type="component" value="Unassembled WGS sequence"/>
</dbReference>
<gene>
    <name evidence="1" type="ORF">KIPB_006655</name>
</gene>
<sequence>MVSQLLSVIVTSVVVSSNQSYAPLLAALCSPDATSVSVVAIAQACLGIHRRIAGSVTALVARIVVKTDALQAGYMLSFVSSMAKDAFGSGGPMQLVALRLVHEVLIELRSSPTQIRSSAPGDSRAGQPDLPTLIGSCLQAALTAVGGCPASDPSLPLCLAVCEVCLSWPFGIGANGSYALASERDRVAELLQSSVTLPPALWPLLSNDTFALLTRTLVSVSAAQGDTAQAMRALLAACSAINSLKGPAKAERSLYVFLTLCHALPSDASQPGLALPLVTCVRRVLEAFTNEEALRLLFRDQAVQCVDAMHRALGLCLQWDTQAGDIELGTAMPVLAALANLANGHLLCEDRSAYSASAIQSLCLQAYRQTMSTWRQLSVSLLNEWDPDAEAHEDGSIEEDQPAPDGWSSYTGIIDVIHRTCSDIEAYLADPSDAHAELATVSVDLIRHCLVEDVSDDRPQRPCVIDEMLDADTGRVLCQGVAHMWTRIDRVCKQAESVPGRVSPALAICLMRLIGTLCHLYVGQEDMAAVTACLAPPGSDGAGTPSSPAIAMIQGAVAVGLSLPGEESVLAEMMRLLTTFGPEMPSLSTFDSVACQWAVVVPSAGAASQTGPLRLLGAAPLSIRRMVACASVKHYRHHLSLRPGLTLAHLLSPLLSLARSILETMGPGKGPLDARTVSLYVCLLHGAAEGCAEQAVDVILGSLADKFLSPFSLVFADTSVSAAQCMSHVISFAMFLVETFALSSTPSQSHLLARFLGQLVTSYAATFPSRLDALGLRAGAGGKVPQGRDSDVELVCGELSLLYDLVSQFCTFSSLAQDRGQDLTSLVHTLCMTLLPQIPPYILEDPSISRPVLSATCALLGGGLYSTVDLSLSG</sequence>
<comment type="caution">
    <text evidence="1">The sequence shown here is derived from an EMBL/GenBank/DDBJ whole genome shotgun (WGS) entry which is preliminary data.</text>
</comment>
<name>A0A9K3CZZ0_9EUKA</name>
<accession>A0A9K3CZZ0</accession>
<dbReference type="EMBL" id="BDIP01001739">
    <property type="protein sequence ID" value="GIQ85045.1"/>
    <property type="molecule type" value="Genomic_DNA"/>
</dbReference>
<proteinExistence type="predicted"/>
<keyword evidence="2" id="KW-1185">Reference proteome</keyword>
<organism evidence="1 2">
    <name type="scientific">Kipferlia bialata</name>
    <dbReference type="NCBI Taxonomy" id="797122"/>
    <lineage>
        <taxon>Eukaryota</taxon>
        <taxon>Metamonada</taxon>
        <taxon>Carpediemonas-like organisms</taxon>
        <taxon>Kipferlia</taxon>
    </lineage>
</organism>
<protein>
    <submittedName>
        <fullName evidence="1">Uncharacterized protein</fullName>
    </submittedName>
</protein>
<reference evidence="1 2" key="1">
    <citation type="journal article" date="2018" name="PLoS ONE">
        <title>The draft genome of Kipferlia bialata reveals reductive genome evolution in fornicate parasites.</title>
        <authorList>
            <person name="Tanifuji G."/>
            <person name="Takabayashi S."/>
            <person name="Kume K."/>
            <person name="Takagi M."/>
            <person name="Nakayama T."/>
            <person name="Kamikawa R."/>
            <person name="Inagaki Y."/>
            <person name="Hashimoto T."/>
        </authorList>
    </citation>
    <scope>NUCLEOTIDE SEQUENCE [LARGE SCALE GENOMIC DNA]</scope>
    <source>
        <strain evidence="1">NY0173</strain>
    </source>
</reference>